<dbReference type="Pfam" id="PF04020">
    <property type="entry name" value="Phage_holin_4_2"/>
    <property type="match status" value="1"/>
</dbReference>
<dbReference type="InterPro" id="IPR007165">
    <property type="entry name" value="Phage_holin_4_2"/>
</dbReference>
<dbReference type="AlphaFoldDB" id="A0A1W1XEC8"/>
<dbReference type="OrthoDB" id="1701386at2"/>
<gene>
    <name evidence="2" type="ORF">SAMN02745134_01623</name>
</gene>
<dbReference type="STRING" id="1121291.SAMN02745134_01623"/>
<feature type="transmembrane region" description="Helical" evidence="1">
    <location>
        <begin position="71"/>
        <end position="91"/>
    </location>
</feature>
<dbReference type="Proteomes" id="UP000192468">
    <property type="component" value="Unassembled WGS sequence"/>
</dbReference>
<dbReference type="PANTHER" id="PTHR37309:SF1">
    <property type="entry name" value="SLR0284 PROTEIN"/>
    <property type="match status" value="1"/>
</dbReference>
<evidence type="ECO:0000313" key="2">
    <source>
        <dbReference type="EMBL" id="SMC22286.1"/>
    </source>
</evidence>
<sequence>MSDREQHSNNNSLLGWIGRLVIFAIILAITSYLTPGFSIRGFWTFLLAAVVITVIDYLVESLMKVDASPFGKGFKGFVIAVIIIYCTQFLVPNMHASILGSIIAALVIGVIDAIMPSRSM</sequence>
<dbReference type="PANTHER" id="PTHR37309">
    <property type="entry name" value="SLR0284 PROTEIN"/>
    <property type="match status" value="1"/>
</dbReference>
<evidence type="ECO:0000313" key="3">
    <source>
        <dbReference type="Proteomes" id="UP000192468"/>
    </source>
</evidence>
<reference evidence="2 3" key="1">
    <citation type="submission" date="2017-04" db="EMBL/GenBank/DDBJ databases">
        <authorList>
            <person name="Afonso C.L."/>
            <person name="Miller P.J."/>
            <person name="Scott M.A."/>
            <person name="Spackman E."/>
            <person name="Goraichik I."/>
            <person name="Dimitrov K.M."/>
            <person name="Suarez D.L."/>
            <person name="Swayne D.E."/>
        </authorList>
    </citation>
    <scope>NUCLEOTIDE SEQUENCE [LARGE SCALE GENOMIC DNA]</scope>
    <source>
        <strain evidence="2 3">DSM 12555</strain>
    </source>
</reference>
<accession>A0A1W1XEC8</accession>
<feature type="transmembrane region" description="Helical" evidence="1">
    <location>
        <begin position="12"/>
        <end position="33"/>
    </location>
</feature>
<keyword evidence="3" id="KW-1185">Reference proteome</keyword>
<dbReference type="RefSeq" id="WP_084115088.1">
    <property type="nucleotide sequence ID" value="NZ_FWXH01000003.1"/>
</dbReference>
<keyword evidence="1" id="KW-0472">Membrane</keyword>
<keyword evidence="1" id="KW-0812">Transmembrane</keyword>
<name>A0A1W1XEC8_9CLOT</name>
<proteinExistence type="predicted"/>
<dbReference type="EMBL" id="FWXH01000003">
    <property type="protein sequence ID" value="SMC22286.1"/>
    <property type="molecule type" value="Genomic_DNA"/>
</dbReference>
<organism evidence="2 3">
    <name type="scientific">Clostridium acidisoli DSM 12555</name>
    <dbReference type="NCBI Taxonomy" id="1121291"/>
    <lineage>
        <taxon>Bacteria</taxon>
        <taxon>Bacillati</taxon>
        <taxon>Bacillota</taxon>
        <taxon>Clostridia</taxon>
        <taxon>Eubacteriales</taxon>
        <taxon>Clostridiaceae</taxon>
        <taxon>Clostridium</taxon>
    </lineage>
</organism>
<feature type="transmembrane region" description="Helical" evidence="1">
    <location>
        <begin position="39"/>
        <end position="59"/>
    </location>
</feature>
<protein>
    <submittedName>
        <fullName evidence="2">Uncharacterized membrane protein YvlD, DUF360 family</fullName>
    </submittedName>
</protein>
<evidence type="ECO:0000256" key="1">
    <source>
        <dbReference type="SAM" id="Phobius"/>
    </source>
</evidence>
<feature type="transmembrane region" description="Helical" evidence="1">
    <location>
        <begin position="97"/>
        <end position="115"/>
    </location>
</feature>
<keyword evidence="1" id="KW-1133">Transmembrane helix</keyword>